<organism evidence="2 3">
    <name type="scientific">Desulfobacca acetoxidans (strain ATCC 700848 / DSM 11109 / ASRB2)</name>
    <dbReference type="NCBI Taxonomy" id="880072"/>
    <lineage>
        <taxon>Bacteria</taxon>
        <taxon>Pseudomonadati</taxon>
        <taxon>Thermodesulfobacteriota</taxon>
        <taxon>Desulfobaccia</taxon>
        <taxon>Desulfobaccales</taxon>
        <taxon>Desulfobaccaceae</taxon>
        <taxon>Desulfobacca</taxon>
    </lineage>
</organism>
<sequence>MTDTEEKGFTVKDRRFFQQSEEEKERLREESRQREEARATYEAEAAKPADAAKSQTGTPLPEINFASFIMSLGTSVFIHLGDAPHPETGKSDKDMSLAKQTIDLLGLLREKTRNNLTSEEENLFDNLLYDLRMRYVREVTKSGGA</sequence>
<keyword evidence="3" id="KW-1185">Reference proteome</keyword>
<dbReference type="InterPro" id="IPR014995">
    <property type="entry name" value="DUF1844"/>
</dbReference>
<gene>
    <name evidence="2" type="ordered locus">Desac_1279</name>
</gene>
<dbReference type="OrthoDB" id="9799618at2"/>
<dbReference type="STRING" id="880072.Desac_1279"/>
<dbReference type="KEGG" id="dao:Desac_1279"/>
<dbReference type="HOGENOM" id="CLU_136189_0_1_7"/>
<dbReference type="Proteomes" id="UP000000483">
    <property type="component" value="Chromosome"/>
</dbReference>
<feature type="compositionally biased region" description="Basic and acidic residues" evidence="1">
    <location>
        <begin position="1"/>
        <end position="47"/>
    </location>
</feature>
<accession>F2NCK2</accession>
<reference evidence="2 3" key="1">
    <citation type="journal article" date="2011" name="Stand. Genomic Sci.">
        <title>Complete genome sequence of the acetate-degrading sulfate reducer Desulfobacca acetoxidans type strain (ASRB2).</title>
        <authorList>
            <person name="Goker M."/>
            <person name="Teshima H."/>
            <person name="Lapidus A."/>
            <person name="Nolan M."/>
            <person name="Lucas S."/>
            <person name="Hammon N."/>
            <person name="Deshpande S."/>
            <person name="Cheng J.F."/>
            <person name="Tapia R."/>
            <person name="Han C."/>
            <person name="Goodwin L."/>
            <person name="Pitluck S."/>
            <person name="Huntemann M."/>
            <person name="Liolios K."/>
            <person name="Ivanova N."/>
            <person name="Pagani I."/>
            <person name="Mavromatis K."/>
            <person name="Ovchinikova G."/>
            <person name="Pati A."/>
            <person name="Chen A."/>
            <person name="Palaniappan K."/>
            <person name="Land M."/>
            <person name="Hauser L."/>
            <person name="Brambilla E.M."/>
            <person name="Rohde M."/>
            <person name="Spring S."/>
            <person name="Detter J.C."/>
            <person name="Woyke T."/>
            <person name="Bristow J."/>
            <person name="Eisen J.A."/>
            <person name="Markowitz V."/>
            <person name="Hugenholtz P."/>
            <person name="Kyrpides N.C."/>
            <person name="Klenk H.P."/>
        </authorList>
    </citation>
    <scope>NUCLEOTIDE SEQUENCE [LARGE SCALE GENOMIC DNA]</scope>
    <source>
        <strain evidence="3">ATCC 700848 / DSM 11109 / ASRB2</strain>
    </source>
</reference>
<evidence type="ECO:0008006" key="4">
    <source>
        <dbReference type="Google" id="ProtNLM"/>
    </source>
</evidence>
<evidence type="ECO:0000256" key="1">
    <source>
        <dbReference type="SAM" id="MobiDB-lite"/>
    </source>
</evidence>
<protein>
    <recommendedName>
        <fullName evidence="4">DUF1844 domain-containing protein</fullName>
    </recommendedName>
</protein>
<evidence type="ECO:0000313" key="2">
    <source>
        <dbReference type="EMBL" id="AEB09136.1"/>
    </source>
</evidence>
<dbReference type="eggNOG" id="ENOG50334IY">
    <property type="taxonomic scope" value="Bacteria"/>
</dbReference>
<name>F2NCK2_DESAR</name>
<dbReference type="AlphaFoldDB" id="F2NCK2"/>
<reference evidence="3" key="2">
    <citation type="submission" date="2011-03" db="EMBL/GenBank/DDBJ databases">
        <title>The complete genome of Desulfobacca acetoxidans DSM 11109.</title>
        <authorList>
            <consortium name="US DOE Joint Genome Institute (JGI-PGF)"/>
            <person name="Lucas S."/>
            <person name="Copeland A."/>
            <person name="Lapidus A."/>
            <person name="Bruce D."/>
            <person name="Goodwin L."/>
            <person name="Pitluck S."/>
            <person name="Peters L."/>
            <person name="Kyrpides N."/>
            <person name="Mavromatis K."/>
            <person name="Ivanova N."/>
            <person name="Ovchinnikova G."/>
            <person name="Teshima H."/>
            <person name="Detter J.C."/>
            <person name="Han C."/>
            <person name="Land M."/>
            <person name="Hauser L."/>
            <person name="Markowitz V."/>
            <person name="Cheng J.-F."/>
            <person name="Hugenholtz P."/>
            <person name="Woyke T."/>
            <person name="Wu D."/>
            <person name="Spring S."/>
            <person name="Schueler E."/>
            <person name="Brambilla E."/>
            <person name="Klenk H.-P."/>
            <person name="Eisen J.A."/>
        </authorList>
    </citation>
    <scope>NUCLEOTIDE SEQUENCE [LARGE SCALE GENOMIC DNA]</scope>
    <source>
        <strain evidence="3">ATCC 700848 / DSM 11109 / ASRB2</strain>
    </source>
</reference>
<proteinExistence type="predicted"/>
<dbReference type="RefSeq" id="WP_013706248.1">
    <property type="nucleotide sequence ID" value="NC_015388.1"/>
</dbReference>
<dbReference type="EMBL" id="CP002629">
    <property type="protein sequence ID" value="AEB09136.1"/>
    <property type="molecule type" value="Genomic_DNA"/>
</dbReference>
<feature type="region of interest" description="Disordered" evidence="1">
    <location>
        <begin position="1"/>
        <end position="58"/>
    </location>
</feature>
<evidence type="ECO:0000313" key="3">
    <source>
        <dbReference type="Proteomes" id="UP000000483"/>
    </source>
</evidence>
<dbReference type="Pfam" id="PF08899">
    <property type="entry name" value="DUF1844"/>
    <property type="match status" value="1"/>
</dbReference>